<dbReference type="Proteomes" id="UP001470230">
    <property type="component" value="Unassembled WGS sequence"/>
</dbReference>
<accession>A0ABR2KVM6</accession>
<organism evidence="1 2">
    <name type="scientific">Tritrichomonas musculus</name>
    <dbReference type="NCBI Taxonomy" id="1915356"/>
    <lineage>
        <taxon>Eukaryota</taxon>
        <taxon>Metamonada</taxon>
        <taxon>Parabasalia</taxon>
        <taxon>Tritrichomonadida</taxon>
        <taxon>Tritrichomonadidae</taxon>
        <taxon>Tritrichomonas</taxon>
    </lineage>
</organism>
<evidence type="ECO:0000313" key="2">
    <source>
        <dbReference type="Proteomes" id="UP001470230"/>
    </source>
</evidence>
<dbReference type="Gene3D" id="3.80.10.10">
    <property type="entry name" value="Ribonuclease Inhibitor"/>
    <property type="match status" value="1"/>
</dbReference>
<dbReference type="InterPro" id="IPR026906">
    <property type="entry name" value="LRR_5"/>
</dbReference>
<gene>
    <name evidence="1" type="ORF">M9Y10_023619</name>
</gene>
<dbReference type="InterPro" id="IPR032675">
    <property type="entry name" value="LRR_dom_sf"/>
</dbReference>
<name>A0ABR2KVM6_9EUKA</name>
<proteinExistence type="predicted"/>
<comment type="caution">
    <text evidence="1">The sequence shown here is derived from an EMBL/GenBank/DDBJ whole genome shotgun (WGS) entry which is preliminary data.</text>
</comment>
<dbReference type="Pfam" id="PF13306">
    <property type="entry name" value="LRR_5"/>
    <property type="match status" value="1"/>
</dbReference>
<dbReference type="EMBL" id="JAPFFF010000003">
    <property type="protein sequence ID" value="KAK8895177.1"/>
    <property type="molecule type" value="Genomic_DNA"/>
</dbReference>
<dbReference type="SUPFAM" id="SSF52058">
    <property type="entry name" value="L domain-like"/>
    <property type="match status" value="1"/>
</dbReference>
<evidence type="ECO:0000313" key="1">
    <source>
        <dbReference type="EMBL" id="KAK8895177.1"/>
    </source>
</evidence>
<sequence length="172" mass="19674">MDKLKAIVVAPESKFYSLIENNKIMIQNNDKKRNSNLKSIEFEANSKLKKIDKEVFFGTKIESIIFQMNVNQINESVFSQCKSIKIIKFEENFNIININKNAFSGTSFEEIIIPKKVVRIEENAFYKCSSLKNVIFEEKSKLKYIGKNAFSGSMCPPKGSLKDGCAIRMSYA</sequence>
<protein>
    <submittedName>
        <fullName evidence="1">Uncharacterized protein</fullName>
    </submittedName>
</protein>
<keyword evidence="2" id="KW-1185">Reference proteome</keyword>
<reference evidence="1 2" key="1">
    <citation type="submission" date="2024-04" db="EMBL/GenBank/DDBJ databases">
        <title>Tritrichomonas musculus Genome.</title>
        <authorList>
            <person name="Alves-Ferreira E."/>
            <person name="Grigg M."/>
            <person name="Lorenzi H."/>
            <person name="Galac M."/>
        </authorList>
    </citation>
    <scope>NUCLEOTIDE SEQUENCE [LARGE SCALE GENOMIC DNA]</scope>
    <source>
        <strain evidence="1 2">EAF2021</strain>
    </source>
</reference>